<evidence type="ECO:0000259" key="4">
    <source>
        <dbReference type="Pfam" id="PF01709"/>
    </source>
</evidence>
<evidence type="ECO:0000256" key="3">
    <source>
        <dbReference type="SAM" id="MobiDB-lite"/>
    </source>
</evidence>
<name>A0AA35JHU5_SACUV</name>
<dbReference type="PANTHER" id="PTHR12532:SF0">
    <property type="entry name" value="TRANSLATIONAL ACTIVATOR OF CYTOCHROME C OXIDASE 1"/>
    <property type="match status" value="1"/>
</dbReference>
<comment type="subcellular location">
    <subcellularLocation>
        <location evidence="1">Mitochondrion</location>
    </subcellularLocation>
</comment>
<accession>A0AA35JHU5</accession>
<dbReference type="InterPro" id="IPR017856">
    <property type="entry name" value="Integrase-like_N"/>
</dbReference>
<dbReference type="Proteomes" id="UP001162090">
    <property type="component" value="Chromosome 7"/>
</dbReference>
<feature type="domain" description="TACO1/YebC-like N-terminal" evidence="5">
    <location>
        <begin position="30"/>
        <end position="102"/>
    </location>
</feature>
<dbReference type="InterPro" id="IPR002876">
    <property type="entry name" value="Transcrip_reg_TACO1-like"/>
</dbReference>
<dbReference type="Gene3D" id="1.10.10.200">
    <property type="match status" value="1"/>
</dbReference>
<dbReference type="Pfam" id="PF20772">
    <property type="entry name" value="TACO1_YebC_N"/>
    <property type="match status" value="1"/>
</dbReference>
<dbReference type="HAMAP" id="MF_00693">
    <property type="entry name" value="Transcrip_reg_TACO1"/>
    <property type="match status" value="1"/>
</dbReference>
<protein>
    <submittedName>
        <fullName evidence="6">Uncharacterized protein</fullName>
    </submittedName>
</protein>
<dbReference type="InterPro" id="IPR026564">
    <property type="entry name" value="Transcrip_reg_TACO1-like_dom3"/>
</dbReference>
<dbReference type="Gene3D" id="3.30.70.980">
    <property type="match status" value="2"/>
</dbReference>
<dbReference type="InterPro" id="IPR049083">
    <property type="entry name" value="TACO1_YebC_N"/>
</dbReference>
<dbReference type="SUPFAM" id="SSF75625">
    <property type="entry name" value="YebC-like"/>
    <property type="match status" value="1"/>
</dbReference>
<sequence length="295" mass="31591">MLVRNRCLSRLFKAYRSFSALNSPVGSGHNKWSSIKHGKAKNDAERNKINNKFANQIAMSVKLGNGVTDPSMNIRLATSIELANKSNVSKKVIENAIRKGSGSSGSGKEVNASELCVYEGMGPGGVAVVVEALTDNKNRTIGLIRSAFNKASGSITPTLFFFDKKGYVTVTPPKELDTEDKVLERVLEIQGIEDIAPVEEEDAEEAEAEAAAGAETEPASPTYEAVTEPADTNKVAALLKDQGFHIRDLGIGYNAKPEMAVAVQGDDALEKLQKLTAALEDIDEVTSLYTNASNA</sequence>
<feature type="compositionally biased region" description="Low complexity" evidence="3">
    <location>
        <begin position="209"/>
        <end position="219"/>
    </location>
</feature>
<evidence type="ECO:0000313" key="6">
    <source>
        <dbReference type="EMBL" id="CAI4062650.1"/>
    </source>
</evidence>
<evidence type="ECO:0000256" key="2">
    <source>
        <dbReference type="ARBA" id="ARBA00008724"/>
    </source>
</evidence>
<gene>
    <name evidence="6" type="primary">SUVC07G2610</name>
    <name evidence="6" type="ORF">SUVC_07G2610</name>
</gene>
<evidence type="ECO:0000259" key="5">
    <source>
        <dbReference type="Pfam" id="PF20772"/>
    </source>
</evidence>
<dbReference type="InterPro" id="IPR048300">
    <property type="entry name" value="TACO1_YebC-like_2nd/3rd_dom"/>
</dbReference>
<organism evidence="6 7">
    <name type="scientific">Saccharomyces uvarum</name>
    <name type="common">Yeast</name>
    <name type="synonym">Saccharomyces bayanus var. uvarum</name>
    <dbReference type="NCBI Taxonomy" id="230603"/>
    <lineage>
        <taxon>Eukaryota</taxon>
        <taxon>Fungi</taxon>
        <taxon>Dikarya</taxon>
        <taxon>Ascomycota</taxon>
        <taxon>Saccharomycotina</taxon>
        <taxon>Saccharomycetes</taxon>
        <taxon>Saccharomycetales</taxon>
        <taxon>Saccharomycetaceae</taxon>
        <taxon>Saccharomyces</taxon>
    </lineage>
</organism>
<comment type="similarity">
    <text evidence="2">Belongs to the TACO1 family.</text>
</comment>
<dbReference type="PANTHER" id="PTHR12532">
    <property type="entry name" value="TRANSLATIONAL ACTIVATOR OF CYTOCHROME C OXIDASE 1"/>
    <property type="match status" value="1"/>
</dbReference>
<dbReference type="EMBL" id="OX365918">
    <property type="protein sequence ID" value="CAI4062650.1"/>
    <property type="molecule type" value="Genomic_DNA"/>
</dbReference>
<evidence type="ECO:0000313" key="7">
    <source>
        <dbReference type="Proteomes" id="UP001162090"/>
    </source>
</evidence>
<feature type="region of interest" description="Disordered" evidence="3">
    <location>
        <begin position="200"/>
        <end position="225"/>
    </location>
</feature>
<dbReference type="FunFam" id="1.10.10.200:FF:000002">
    <property type="entry name" value="Probable transcriptional regulatory protein CLM62_37755"/>
    <property type="match status" value="1"/>
</dbReference>
<dbReference type="InterPro" id="IPR029072">
    <property type="entry name" value="YebC-like"/>
</dbReference>
<feature type="domain" description="TACO1/YebC-like second and third" evidence="4">
    <location>
        <begin position="115"/>
        <end position="292"/>
    </location>
</feature>
<dbReference type="Pfam" id="PF01709">
    <property type="entry name" value="Transcrip_reg"/>
    <property type="match status" value="1"/>
</dbReference>
<evidence type="ECO:0000256" key="1">
    <source>
        <dbReference type="ARBA" id="ARBA00004173"/>
    </source>
</evidence>
<dbReference type="GO" id="GO:0005739">
    <property type="term" value="C:mitochondrion"/>
    <property type="evidence" value="ECO:0007669"/>
    <property type="project" value="UniProtKB-SubCell"/>
</dbReference>
<dbReference type="AlphaFoldDB" id="A0AA35JHU5"/>
<proteinExistence type="inferred from homology"/>
<reference evidence="6" key="1">
    <citation type="submission" date="2022-10" db="EMBL/GenBank/DDBJ databases">
        <authorList>
            <person name="Byrne P K."/>
        </authorList>
    </citation>
    <scope>NUCLEOTIDE SEQUENCE</scope>
    <source>
        <strain evidence="6">CBS7001</strain>
    </source>
</reference>